<dbReference type="GO" id="GO:0016020">
    <property type="term" value="C:membrane"/>
    <property type="evidence" value="ECO:0007669"/>
    <property type="project" value="InterPro"/>
</dbReference>
<evidence type="ECO:0000313" key="3">
    <source>
        <dbReference type="Proteomes" id="UP000521872"/>
    </source>
</evidence>
<dbReference type="GO" id="GO:0005509">
    <property type="term" value="F:calcium ion binding"/>
    <property type="evidence" value="ECO:0007669"/>
    <property type="project" value="InterPro"/>
</dbReference>
<dbReference type="EMBL" id="JAACJL010000044">
    <property type="protein sequence ID" value="KAF4615261.1"/>
    <property type="molecule type" value="Genomic_DNA"/>
</dbReference>
<feature type="region of interest" description="Disordered" evidence="1">
    <location>
        <begin position="458"/>
        <end position="521"/>
    </location>
</feature>
<dbReference type="SUPFAM" id="SSF49313">
    <property type="entry name" value="Cadherin-like"/>
    <property type="match status" value="1"/>
</dbReference>
<feature type="compositionally biased region" description="Polar residues" evidence="1">
    <location>
        <begin position="163"/>
        <end position="185"/>
    </location>
</feature>
<organism evidence="2 3">
    <name type="scientific">Agrocybe pediades</name>
    <dbReference type="NCBI Taxonomy" id="84607"/>
    <lineage>
        <taxon>Eukaryota</taxon>
        <taxon>Fungi</taxon>
        <taxon>Dikarya</taxon>
        <taxon>Basidiomycota</taxon>
        <taxon>Agaricomycotina</taxon>
        <taxon>Agaricomycetes</taxon>
        <taxon>Agaricomycetidae</taxon>
        <taxon>Agaricales</taxon>
        <taxon>Agaricineae</taxon>
        <taxon>Strophariaceae</taxon>
        <taxon>Agrocybe</taxon>
    </lineage>
</organism>
<feature type="compositionally biased region" description="Low complexity" evidence="1">
    <location>
        <begin position="136"/>
        <end position="148"/>
    </location>
</feature>
<dbReference type="AlphaFoldDB" id="A0A8H4QQX7"/>
<accession>A0A8H4QQX7</accession>
<gene>
    <name evidence="2" type="ORF">D9613_002690</name>
</gene>
<name>A0A8H4QQX7_9AGAR</name>
<sequence>MDMMVNYDPGQEPLPQNIAAMDTTPISQVDIMAPYLSPSHPDLAPQSPLLSQESELAYLPEQPPVEISAPYSAAMHLPMSDISMPAFMNVQMDTMEPSLIHSDYLSDMRVVPGPGTYSMVPTPEKVDLSPDARNLSISPPQSQIPSPSAHGTSSSYGAGVVSSLESALDSGSTPSVRSRANTSLSPPAFPARSPSNLHSAEYPLGNTSNTGSSLEESVSQQQPQTLIGKMLKDIAITAIDAGDAFEKNSHHTTEQTTKVSELRDRIIQVLDMLGGMSVQELPSNVMPEIMPLPPPPPPPQSHSLTSASLPGETPLIDSTTHLAPSDLSRKRCASDLEEHRTVKAMKREPQEDAPLTMTIQEVTPIPSSGMSYTLPPLAPVSYPAPISRPESPSFVIPTPFGAIKPQTPLTAAFPSFLPSASGPSQAHTSSSVPLVNPIAPPPPLPSFHSAWSDPVVPTRHHHSLSAGAIPGPHAGSSVPPTAGIHPNVAFPSTSQSPLSHPPIVPSNTLPSSMNNPVTRLSRSGSISGLNFRNIYAHPYGDSTSSSRQMPKASTSSGKNSQSNWYMGSELMNSSRKGHSNVASLSDDDDDDESSDSDEETAGKTSANRVGGERHATNNASDLPADYCADVDRIFFQFLNKLCSNLEATDSKGEQIHQTLMPKKMQRLDESPDFRPFKFRIQAFTNSFMDELAKQGYPEEKIPMKKARNYLWRQHYIQRFNEDGKKAKSKGNHIWIVEARKAGEGQWEFRPFQKKLAGNPPNVAYCGLLWSWKPHIWHPQFSFKKTPVTFSSPNLPSWLSWKNGELSGIPPPDAQDCTITVVAKFPFDNQDDHVSHTFTICIAPASALDSNATFSRSRRPSLVGEPPKRSTSDSALFSMPNRVNPRLTRKDDTRVIQVLQKVAQRVTDEAASQIVSDSPGEGELEDLVKQKHVLDSTVSAYGEAIAGQSHGVSRRLAVAAQHVVLQAAKTVIADRTVASGGVPVPQKETVAMQSVSVSELTDKTQDAIAMAVKMNGTASNEVDIIVTATSILKSQTPVIDTPAGPLLPATRASPSAPTVPSRLASTFPISNLTPLPEYS</sequence>
<feature type="region of interest" description="Disordered" evidence="1">
    <location>
        <begin position="115"/>
        <end position="223"/>
    </location>
</feature>
<feature type="region of interest" description="Disordered" evidence="1">
    <location>
        <begin position="539"/>
        <end position="622"/>
    </location>
</feature>
<proteinExistence type="predicted"/>
<feature type="compositionally biased region" description="Polar residues" evidence="1">
    <location>
        <begin position="505"/>
        <end position="521"/>
    </location>
</feature>
<evidence type="ECO:0000256" key="1">
    <source>
        <dbReference type="SAM" id="MobiDB-lite"/>
    </source>
</evidence>
<feature type="region of interest" description="Disordered" evidence="1">
    <location>
        <begin position="854"/>
        <end position="878"/>
    </location>
</feature>
<keyword evidence="3" id="KW-1185">Reference proteome</keyword>
<protein>
    <submittedName>
        <fullName evidence="2">Uncharacterized protein</fullName>
    </submittedName>
</protein>
<evidence type="ECO:0000313" key="2">
    <source>
        <dbReference type="EMBL" id="KAF4615261.1"/>
    </source>
</evidence>
<feature type="compositionally biased region" description="Acidic residues" evidence="1">
    <location>
        <begin position="585"/>
        <end position="599"/>
    </location>
</feature>
<feature type="compositionally biased region" description="Polar residues" evidence="1">
    <location>
        <begin position="541"/>
        <end position="574"/>
    </location>
</feature>
<dbReference type="Proteomes" id="UP000521872">
    <property type="component" value="Unassembled WGS sequence"/>
</dbReference>
<dbReference type="InterPro" id="IPR015919">
    <property type="entry name" value="Cadherin-like_sf"/>
</dbReference>
<comment type="caution">
    <text evidence="2">The sequence shown here is derived from an EMBL/GenBank/DDBJ whole genome shotgun (WGS) entry which is preliminary data.</text>
</comment>
<feature type="compositionally biased region" description="Polar residues" evidence="1">
    <location>
        <begin position="205"/>
        <end position="223"/>
    </location>
</feature>
<dbReference type="InterPro" id="IPR013783">
    <property type="entry name" value="Ig-like_fold"/>
</dbReference>
<dbReference type="Gene3D" id="2.60.40.10">
    <property type="entry name" value="Immunoglobulins"/>
    <property type="match status" value="1"/>
</dbReference>
<reference evidence="2 3" key="1">
    <citation type="submission" date="2019-12" db="EMBL/GenBank/DDBJ databases">
        <authorList>
            <person name="Floudas D."/>
            <person name="Bentzer J."/>
            <person name="Ahren D."/>
            <person name="Johansson T."/>
            <person name="Persson P."/>
            <person name="Tunlid A."/>
        </authorList>
    </citation>
    <scope>NUCLEOTIDE SEQUENCE [LARGE SCALE GENOMIC DNA]</scope>
    <source>
        <strain evidence="2 3">CBS 102.39</strain>
    </source>
</reference>